<dbReference type="InterPro" id="IPR014718">
    <property type="entry name" value="GH-type_carb-bd"/>
</dbReference>
<dbReference type="Gene3D" id="2.60.120.260">
    <property type="entry name" value="Galactose-binding domain-like"/>
    <property type="match status" value="1"/>
</dbReference>
<comment type="caution">
    <text evidence="15">The sequence shown here is derived from an EMBL/GenBank/DDBJ whole genome shotgun (WGS) entry which is preliminary data.</text>
</comment>
<comment type="catalytic activity">
    <reaction evidence="1">
        <text>Hydrolysis of terminal non-reducing beta-D-galactose residues in beta-D-galactosides.</text>
        <dbReference type="EC" id="3.2.1.23"/>
    </reaction>
</comment>
<dbReference type="InterPro" id="IPR004199">
    <property type="entry name" value="B-gal_small/dom_5"/>
</dbReference>
<evidence type="ECO:0000256" key="10">
    <source>
        <dbReference type="SAM" id="SignalP"/>
    </source>
</evidence>
<evidence type="ECO:0000259" key="13">
    <source>
        <dbReference type="Pfam" id="PF02837"/>
    </source>
</evidence>
<sequence>MPQTFLRRSILLVSLFLSCTFISKAQEHSKYRRIYLSGVDASKTKSWDFKVSDGRRAGEWTKIAVPSNWEMQGFGTINYGHDHRNPDIPLGKETGEYRLTFTLPKSVKDHVVRIVFEGAMTDTKVKINGESAGETHQGGFQSFGYDITELIKPGQENILEVAVAKRSSNTSVNKAEREADFWIFGGIYRPVYLEIFPQNHFERIAIDAKANGKFRSLIVLNGAISDGLEIDWKIRDAKTKQLLGEETVSVSGDSLWVEKAFTNAKQWSPETPNLYLAEYSIRLADDVLFSQTERFGFRTVELRPQDGIYINGTKTIFKGVNRHSFHPKTGRALSEANHLEDIFLMKEMNMNAVRMSHYQPDARFLELCDSLGLYVLDELTGWQDGYDTIVGPKLVKELVLKDANHPSVVIWNNGNEGGWDFFNEAGFHAFDIQDRPVLYPWLLKNDVDTHHYPSYKEGIQRLSNGSDIFMPTEVLHGLHDGGLGAGLEDFWNDYTHNPLGAGGFLWVFKDEALYREDKGGIYDSDGNHAPDGILGPLGQKEGSFFTIKEIWSPVQVLPFALTPEFDGIIQIQNLYQFANLNQSQLVWEVKKLDRWGQPSTLYSGEIVLPDALPGETRLVELPLPDRWERGDYLNLKVLGIHGEELYTWSNPIRRPQEMTDKVLGEYRRIARSPLKLEEKDGLLSLEAGERRFVFDMRGQYLREIWLNDSLLSFAQSAQTIEGIDSQKIKSSYDWNSNGSVTVIFEFNPYPKRLEWTVFADGRIKMSATAPHSRFDEIDYLGIGFDVNELKVKGVKWIGDGPYRVWQNRRKGVEFGIWEKAYNDTQTGYSFDKLEYPEFKGYHANLYALRLQLDGPDVIVRSETPGLFFNLFKPTYPEDATAGVKPPFPDSDISFLYSIPAIGTKFHQAEEMGPQSQQGASFARPQDEGYPIVLWFDFN</sequence>
<evidence type="ECO:0000256" key="4">
    <source>
        <dbReference type="ARBA" id="ARBA00011245"/>
    </source>
</evidence>
<evidence type="ECO:0000313" key="15">
    <source>
        <dbReference type="EMBL" id="MFC3881355.1"/>
    </source>
</evidence>
<evidence type="ECO:0000256" key="6">
    <source>
        <dbReference type="ARBA" id="ARBA00022801"/>
    </source>
</evidence>
<dbReference type="InterPro" id="IPR008979">
    <property type="entry name" value="Galactose-bd-like_sf"/>
</dbReference>
<keyword evidence="7" id="KW-0106">Calcium</keyword>
<dbReference type="InterPro" id="IPR006104">
    <property type="entry name" value="Glyco_hydro_2_N"/>
</dbReference>
<evidence type="ECO:0000256" key="9">
    <source>
        <dbReference type="ARBA" id="ARBA00032230"/>
    </source>
</evidence>
<dbReference type="SUPFAM" id="SSF51445">
    <property type="entry name" value="(Trans)glycosidases"/>
    <property type="match status" value="1"/>
</dbReference>
<evidence type="ECO:0000256" key="7">
    <source>
        <dbReference type="ARBA" id="ARBA00022837"/>
    </source>
</evidence>
<evidence type="ECO:0000259" key="11">
    <source>
        <dbReference type="Pfam" id="PF00703"/>
    </source>
</evidence>
<dbReference type="InterPro" id="IPR006103">
    <property type="entry name" value="Glyco_hydro_2_cat"/>
</dbReference>
<reference evidence="16" key="1">
    <citation type="journal article" date="2019" name="Int. J. Syst. Evol. Microbiol.">
        <title>The Global Catalogue of Microorganisms (GCM) 10K type strain sequencing project: providing services to taxonomists for standard genome sequencing and annotation.</title>
        <authorList>
            <consortium name="The Broad Institute Genomics Platform"/>
            <consortium name="The Broad Institute Genome Sequencing Center for Infectious Disease"/>
            <person name="Wu L."/>
            <person name="Ma J."/>
        </authorList>
    </citation>
    <scope>NUCLEOTIDE SEQUENCE [LARGE SCALE GENOMIC DNA]</scope>
    <source>
        <strain evidence="16">CCUG 60523</strain>
    </source>
</reference>
<keyword evidence="8" id="KW-0326">Glycosidase</keyword>
<feature type="chain" id="PRO_5045770111" description="beta-galactosidase" evidence="10">
    <location>
        <begin position="26"/>
        <end position="938"/>
    </location>
</feature>
<comment type="cofactor">
    <cofactor evidence="2">
        <name>Ca(2+)</name>
        <dbReference type="ChEBI" id="CHEBI:29108"/>
    </cofactor>
</comment>
<dbReference type="InterPro" id="IPR050347">
    <property type="entry name" value="Bact_Beta-galactosidase"/>
</dbReference>
<dbReference type="SUPFAM" id="SSF74650">
    <property type="entry name" value="Galactose mutarotase-like"/>
    <property type="match status" value="1"/>
</dbReference>
<dbReference type="Pfam" id="PF02837">
    <property type="entry name" value="Glyco_hydro_2_N"/>
    <property type="match status" value="1"/>
</dbReference>
<evidence type="ECO:0000256" key="1">
    <source>
        <dbReference type="ARBA" id="ARBA00001412"/>
    </source>
</evidence>
<dbReference type="PANTHER" id="PTHR46323:SF2">
    <property type="entry name" value="BETA-GALACTOSIDASE"/>
    <property type="match status" value="1"/>
</dbReference>
<dbReference type="InterPro" id="IPR006101">
    <property type="entry name" value="Glyco_hydro_2"/>
</dbReference>
<dbReference type="SUPFAM" id="SSF49303">
    <property type="entry name" value="beta-Galactosidase/glucuronidase domain"/>
    <property type="match status" value="2"/>
</dbReference>
<dbReference type="GO" id="GO:0016787">
    <property type="term" value="F:hydrolase activity"/>
    <property type="evidence" value="ECO:0007669"/>
    <property type="project" value="UniProtKB-KW"/>
</dbReference>
<evidence type="ECO:0000256" key="2">
    <source>
        <dbReference type="ARBA" id="ARBA00001913"/>
    </source>
</evidence>
<dbReference type="Pfam" id="PF00703">
    <property type="entry name" value="Glyco_hydro_2"/>
    <property type="match status" value="1"/>
</dbReference>
<dbReference type="Pfam" id="PF02929">
    <property type="entry name" value="Bgal_small_N"/>
    <property type="match status" value="1"/>
</dbReference>
<feature type="domain" description="Beta galactosidase small chain/" evidence="14">
    <location>
        <begin position="718"/>
        <end position="830"/>
    </location>
</feature>
<feature type="signal peptide" evidence="10">
    <location>
        <begin position="1"/>
        <end position="25"/>
    </location>
</feature>
<proteinExistence type="inferred from homology"/>
<dbReference type="Gene3D" id="3.20.20.80">
    <property type="entry name" value="Glycosidases"/>
    <property type="match status" value="1"/>
</dbReference>
<dbReference type="PRINTS" id="PR00132">
    <property type="entry name" value="GLHYDRLASE2"/>
</dbReference>
<dbReference type="EC" id="3.2.1.23" evidence="5"/>
<dbReference type="InterPro" id="IPR036156">
    <property type="entry name" value="Beta-gal/glucu_dom_sf"/>
</dbReference>
<dbReference type="InterPro" id="IPR011013">
    <property type="entry name" value="Gal_mutarotase_sf_dom"/>
</dbReference>
<comment type="similarity">
    <text evidence="3">Belongs to the glycosyl hydrolase 2 family.</text>
</comment>
<evidence type="ECO:0000259" key="14">
    <source>
        <dbReference type="Pfam" id="PF02929"/>
    </source>
</evidence>
<feature type="domain" description="Glycoside hydrolase family 2 immunoglobulin-like beta-sandwich" evidence="11">
    <location>
        <begin position="227"/>
        <end position="298"/>
    </location>
</feature>
<dbReference type="EMBL" id="JBHRZS010000007">
    <property type="protein sequence ID" value="MFC3881355.1"/>
    <property type="molecule type" value="Genomic_DNA"/>
</dbReference>
<keyword evidence="10" id="KW-0732">Signal</keyword>
<keyword evidence="16" id="KW-1185">Reference proteome</keyword>
<accession>A0ABV8AWQ8</accession>
<dbReference type="Pfam" id="PF02836">
    <property type="entry name" value="Glyco_hydro_2_C"/>
    <property type="match status" value="1"/>
</dbReference>
<dbReference type="PANTHER" id="PTHR46323">
    <property type="entry name" value="BETA-GALACTOSIDASE"/>
    <property type="match status" value="1"/>
</dbReference>
<dbReference type="Proteomes" id="UP001595805">
    <property type="component" value="Unassembled WGS sequence"/>
</dbReference>
<keyword evidence="6 15" id="KW-0378">Hydrolase</keyword>
<evidence type="ECO:0000313" key="16">
    <source>
        <dbReference type="Proteomes" id="UP001595805"/>
    </source>
</evidence>
<gene>
    <name evidence="15" type="ORF">ACFOSV_14270</name>
</gene>
<dbReference type="RefSeq" id="WP_377906696.1">
    <property type="nucleotide sequence ID" value="NZ_JBHRZS010000007.1"/>
</dbReference>
<dbReference type="InterPro" id="IPR013783">
    <property type="entry name" value="Ig-like_fold"/>
</dbReference>
<comment type="subunit">
    <text evidence="4">Monomer.</text>
</comment>
<evidence type="ECO:0000256" key="8">
    <source>
        <dbReference type="ARBA" id="ARBA00023295"/>
    </source>
</evidence>
<organism evidence="15 16">
    <name type="scientific">Algoriphagus namhaensis</name>
    <dbReference type="NCBI Taxonomy" id="915353"/>
    <lineage>
        <taxon>Bacteria</taxon>
        <taxon>Pseudomonadati</taxon>
        <taxon>Bacteroidota</taxon>
        <taxon>Cytophagia</taxon>
        <taxon>Cytophagales</taxon>
        <taxon>Cyclobacteriaceae</taxon>
        <taxon>Algoriphagus</taxon>
    </lineage>
</organism>
<dbReference type="SUPFAM" id="SSF49785">
    <property type="entry name" value="Galactose-binding domain-like"/>
    <property type="match status" value="1"/>
</dbReference>
<evidence type="ECO:0000259" key="12">
    <source>
        <dbReference type="Pfam" id="PF02836"/>
    </source>
</evidence>
<dbReference type="InterPro" id="IPR006102">
    <property type="entry name" value="Ig-like_GH2"/>
</dbReference>
<feature type="domain" description="Glycoside hydrolase family 2 catalytic" evidence="12">
    <location>
        <begin position="306"/>
        <end position="418"/>
    </location>
</feature>
<feature type="domain" description="Glycosyl hydrolases family 2 sugar binding" evidence="13">
    <location>
        <begin position="60"/>
        <end position="193"/>
    </location>
</feature>
<protein>
    <recommendedName>
        <fullName evidence="5">beta-galactosidase</fullName>
        <ecNumber evidence="5">3.2.1.23</ecNumber>
    </recommendedName>
    <alternativeName>
        <fullName evidence="9">Lactase</fullName>
    </alternativeName>
</protein>
<dbReference type="PROSITE" id="PS51257">
    <property type="entry name" value="PROKAR_LIPOPROTEIN"/>
    <property type="match status" value="1"/>
</dbReference>
<evidence type="ECO:0000256" key="5">
    <source>
        <dbReference type="ARBA" id="ARBA00012756"/>
    </source>
</evidence>
<dbReference type="Gene3D" id="2.60.40.10">
    <property type="entry name" value="Immunoglobulins"/>
    <property type="match status" value="2"/>
</dbReference>
<dbReference type="Gene3D" id="2.70.98.10">
    <property type="match status" value="1"/>
</dbReference>
<dbReference type="InterPro" id="IPR017853">
    <property type="entry name" value="GH"/>
</dbReference>
<evidence type="ECO:0000256" key="3">
    <source>
        <dbReference type="ARBA" id="ARBA00007401"/>
    </source>
</evidence>
<name>A0ABV8AWQ8_9BACT</name>